<dbReference type="AlphaFoldDB" id="A0ABD3P6T5"/>
<evidence type="ECO:0000256" key="6">
    <source>
        <dbReference type="ARBA" id="ARBA00022840"/>
    </source>
</evidence>
<dbReference type="PRINTS" id="PR00987">
    <property type="entry name" value="TRNASYNTHGLU"/>
</dbReference>
<comment type="similarity">
    <text evidence="1 12">Belongs to the class-I aminoacyl-tRNA synthetase family.</text>
</comment>
<dbReference type="InterPro" id="IPR012340">
    <property type="entry name" value="NA-bd_OB-fold"/>
</dbReference>
<dbReference type="GO" id="GO:0006412">
    <property type="term" value="P:translation"/>
    <property type="evidence" value="ECO:0007669"/>
    <property type="project" value="UniProtKB-KW"/>
</dbReference>
<dbReference type="EMBL" id="JALLPJ020000759">
    <property type="protein sequence ID" value="KAL3783608.1"/>
    <property type="molecule type" value="Genomic_DNA"/>
</dbReference>
<keyword evidence="9 12" id="KW-0030">Aminoacyl-tRNA synthetase</keyword>
<keyword evidence="8 12" id="KW-0648">Protein biosynthesis</keyword>
<evidence type="ECO:0000256" key="9">
    <source>
        <dbReference type="ARBA" id="ARBA00023146"/>
    </source>
</evidence>
<evidence type="ECO:0000313" key="16">
    <source>
        <dbReference type="EMBL" id="KAL3783608.1"/>
    </source>
</evidence>
<keyword evidence="14" id="KW-0732">Signal</keyword>
<feature type="domain" description="TRNA-binding" evidence="15">
    <location>
        <begin position="680"/>
        <end position="793"/>
    </location>
</feature>
<dbReference type="InterPro" id="IPR011035">
    <property type="entry name" value="Ribosomal_bL25/Gln-tRNA_synth"/>
</dbReference>
<evidence type="ECO:0000313" key="17">
    <source>
        <dbReference type="Proteomes" id="UP001530400"/>
    </source>
</evidence>
<dbReference type="Pfam" id="PF03950">
    <property type="entry name" value="tRNA-synt_1c_C"/>
    <property type="match status" value="1"/>
</dbReference>
<dbReference type="PROSITE" id="PS00178">
    <property type="entry name" value="AA_TRNA_LIGASE_I"/>
    <property type="match status" value="1"/>
</dbReference>
<dbReference type="FunFam" id="3.90.800.10:FF:000001">
    <property type="entry name" value="Glutamine--tRNA ligase"/>
    <property type="match status" value="1"/>
</dbReference>
<feature type="signal peptide" evidence="14">
    <location>
        <begin position="1"/>
        <end position="22"/>
    </location>
</feature>
<proteinExistence type="inferred from homology"/>
<keyword evidence="6 12" id="KW-0067">ATP-binding</keyword>
<dbReference type="InterPro" id="IPR020058">
    <property type="entry name" value="Glu/Gln-tRNA-synth_Ib_cat-dom"/>
</dbReference>
<dbReference type="SUPFAM" id="SSF52374">
    <property type="entry name" value="Nucleotidylyl transferase"/>
    <property type="match status" value="1"/>
</dbReference>
<dbReference type="InterPro" id="IPR000924">
    <property type="entry name" value="Glu/Gln-tRNA-synth"/>
</dbReference>
<dbReference type="PROSITE" id="PS50886">
    <property type="entry name" value="TRBD"/>
    <property type="match status" value="1"/>
</dbReference>
<evidence type="ECO:0000256" key="11">
    <source>
        <dbReference type="PROSITE-ProRule" id="PRU00209"/>
    </source>
</evidence>
<evidence type="ECO:0000259" key="15">
    <source>
        <dbReference type="PROSITE" id="PS50886"/>
    </source>
</evidence>
<dbReference type="InterPro" id="IPR020056">
    <property type="entry name" value="Rbsml_bL25/Gln-tRNA_synth_N"/>
</dbReference>
<accession>A0ABD3P6T5</accession>
<dbReference type="FunFam" id="3.40.50.620:FF:000037">
    <property type="entry name" value="Glutamine--tRNA ligase cytoplasmic"/>
    <property type="match status" value="1"/>
</dbReference>
<evidence type="ECO:0000256" key="5">
    <source>
        <dbReference type="ARBA" id="ARBA00022741"/>
    </source>
</evidence>
<evidence type="ECO:0000256" key="3">
    <source>
        <dbReference type="ARBA" id="ARBA00022555"/>
    </source>
</evidence>
<dbReference type="Proteomes" id="UP001530400">
    <property type="component" value="Unassembled WGS sequence"/>
</dbReference>
<dbReference type="PANTHER" id="PTHR43097:SF4">
    <property type="entry name" value="GLUTAMINE--TRNA LIGASE"/>
    <property type="match status" value="1"/>
</dbReference>
<dbReference type="PANTHER" id="PTHR43097">
    <property type="entry name" value="GLUTAMINE-TRNA LIGASE"/>
    <property type="match status" value="1"/>
</dbReference>
<comment type="catalytic activity">
    <reaction evidence="10">
        <text>tRNA(Gln) + L-glutamine + ATP = L-glutaminyl-tRNA(Gln) + AMP + diphosphate</text>
        <dbReference type="Rhea" id="RHEA:20121"/>
        <dbReference type="Rhea" id="RHEA-COMP:9662"/>
        <dbReference type="Rhea" id="RHEA-COMP:9681"/>
        <dbReference type="ChEBI" id="CHEBI:30616"/>
        <dbReference type="ChEBI" id="CHEBI:33019"/>
        <dbReference type="ChEBI" id="CHEBI:58359"/>
        <dbReference type="ChEBI" id="CHEBI:78442"/>
        <dbReference type="ChEBI" id="CHEBI:78521"/>
        <dbReference type="ChEBI" id="CHEBI:456215"/>
        <dbReference type="EC" id="6.1.1.18"/>
    </reaction>
</comment>
<dbReference type="InterPro" id="IPR001412">
    <property type="entry name" value="aa-tRNA-synth_I_CS"/>
</dbReference>
<keyword evidence="7 11" id="KW-0694">RNA-binding</keyword>
<dbReference type="EC" id="6.1.1.18" evidence="2"/>
<gene>
    <name evidence="16" type="ORF">ACHAWO_004436</name>
</gene>
<name>A0ABD3P6T5_9STRA</name>
<feature type="region of interest" description="Disordered" evidence="13">
    <location>
        <begin position="650"/>
        <end position="676"/>
    </location>
</feature>
<evidence type="ECO:0000256" key="12">
    <source>
        <dbReference type="RuleBase" id="RU363037"/>
    </source>
</evidence>
<dbReference type="GO" id="GO:0005524">
    <property type="term" value="F:ATP binding"/>
    <property type="evidence" value="ECO:0007669"/>
    <property type="project" value="UniProtKB-KW"/>
</dbReference>
<feature type="chain" id="PRO_5044867035" description="glutamine--tRNA ligase" evidence="14">
    <location>
        <begin position="23"/>
        <end position="859"/>
    </location>
</feature>
<evidence type="ECO:0000256" key="8">
    <source>
        <dbReference type="ARBA" id="ARBA00022917"/>
    </source>
</evidence>
<evidence type="ECO:0000256" key="14">
    <source>
        <dbReference type="SAM" id="SignalP"/>
    </source>
</evidence>
<dbReference type="NCBIfam" id="TIGR00440">
    <property type="entry name" value="glnS"/>
    <property type="match status" value="1"/>
</dbReference>
<organism evidence="16 17">
    <name type="scientific">Cyclotella atomus</name>
    <dbReference type="NCBI Taxonomy" id="382360"/>
    <lineage>
        <taxon>Eukaryota</taxon>
        <taxon>Sar</taxon>
        <taxon>Stramenopiles</taxon>
        <taxon>Ochrophyta</taxon>
        <taxon>Bacillariophyta</taxon>
        <taxon>Coscinodiscophyceae</taxon>
        <taxon>Thalassiosirophycidae</taxon>
        <taxon>Stephanodiscales</taxon>
        <taxon>Stephanodiscaceae</taxon>
        <taxon>Cyclotella</taxon>
    </lineage>
</organism>
<evidence type="ECO:0000256" key="1">
    <source>
        <dbReference type="ARBA" id="ARBA00005594"/>
    </source>
</evidence>
<evidence type="ECO:0000256" key="7">
    <source>
        <dbReference type="ARBA" id="ARBA00022884"/>
    </source>
</evidence>
<dbReference type="FunFam" id="1.10.1160.10:FF:000001">
    <property type="entry name" value="Glutamine--tRNA ligase"/>
    <property type="match status" value="1"/>
</dbReference>
<reference evidence="16 17" key="1">
    <citation type="submission" date="2024-10" db="EMBL/GenBank/DDBJ databases">
        <title>Updated reference genomes for cyclostephanoid diatoms.</title>
        <authorList>
            <person name="Roberts W.R."/>
            <person name="Alverson A.J."/>
        </authorList>
    </citation>
    <scope>NUCLEOTIDE SEQUENCE [LARGE SCALE GENOMIC DNA]</scope>
    <source>
        <strain evidence="16 17">AJA010-31</strain>
    </source>
</reference>
<keyword evidence="5 12" id="KW-0547">Nucleotide-binding</keyword>
<dbReference type="GO" id="GO:0004819">
    <property type="term" value="F:glutamine-tRNA ligase activity"/>
    <property type="evidence" value="ECO:0007669"/>
    <property type="project" value="UniProtKB-EC"/>
</dbReference>
<sequence>MKFHKLLLPLLTIPSTQPFAYAPNFITKIIQESSGITPVGLAEVTKKDDDDTTTTSSSSSSPIVQGPITTRFPPEPNGYLHLGHAKAISFNFAVARAFHGRCHMRLDDTNPSKEDEEYVESILRDVRWIQSGLPSFDKFSDSKNDGDDEEEKGPWYGPVRKTSDYFELIYDAAIMLIERGEAYVDELSAEEMREYRGTLVEGGKESPWRGRGVDENLRLFREMREGKHPEGKYVLRAKIDMSSPNLNMRDPVIYRIKHESHQATGDAWCIYPMYDFSHPIADAVEGITHSLCTLEFEDHRPLYDWVAERILKEKLVDCGQPRQIEFSRLNLKYTVLSKRKLIKLVEEKHVNGWDDPRMPTLSGIRRRGVPPAAIRLFCERMGISKSDSNIDFGIMEDCAREILDEQSPRAFAILDPLKVTIQNWEGDLEEFGVPRHPKRDDLGDRIVPFGKTVYIERSDFFDLDGPEGNANNNKAPKGFKRLLPDDKVRLKYAYVISCDKVVRDATTKEPTELICTYYPETRAGVTPEGETRVAGIIQWVEASTAKKCTVMQYDRLFKCEEPGKETGDFIDDINPDSLSVLDAVVVEPGVAQDALEVLKTIEKSEVSAEKTYHSSLTYQFERSGYYALDAAATEDNLVFNRIVTLRDTWAPAQPKQAKPEQKPAVANKPKNEDSASILQDARRVALRVGTIVEAGPHPEADSLIVCKLDCGDKDESGQPAEPRTVVAGLAGKIPFDQLVDRKIVCISNLKPAKMRGIESAAMLLAASDGKEGDDEIVELLDVPDSVPNGELVYFENMEPCEPDDMLKSKGALKVWDRVKAQLKVGGEKEAIYQDEGVNRRLMTSAGPVTVKSLTDCIIG</sequence>
<keyword evidence="17" id="KW-1185">Reference proteome</keyword>
<dbReference type="Gene3D" id="2.40.50.140">
    <property type="entry name" value="Nucleic acid-binding proteins"/>
    <property type="match status" value="1"/>
</dbReference>
<keyword evidence="4 12" id="KW-0436">Ligase</keyword>
<dbReference type="GO" id="GO:0000049">
    <property type="term" value="F:tRNA binding"/>
    <property type="evidence" value="ECO:0007669"/>
    <property type="project" value="UniProtKB-UniRule"/>
</dbReference>
<dbReference type="Pfam" id="PF01588">
    <property type="entry name" value="tRNA_bind"/>
    <property type="match status" value="1"/>
</dbReference>
<dbReference type="InterPro" id="IPR050132">
    <property type="entry name" value="Gln/Glu-tRNA_Ligase"/>
</dbReference>
<keyword evidence="3 11" id="KW-0820">tRNA-binding</keyword>
<dbReference type="InterPro" id="IPR002547">
    <property type="entry name" value="tRNA-bd_dom"/>
</dbReference>
<evidence type="ECO:0000256" key="10">
    <source>
        <dbReference type="ARBA" id="ARBA00048270"/>
    </source>
</evidence>
<dbReference type="SUPFAM" id="SSF50249">
    <property type="entry name" value="Nucleic acid-binding proteins"/>
    <property type="match status" value="1"/>
</dbReference>
<dbReference type="Gene3D" id="2.40.240.10">
    <property type="entry name" value="Ribosomal Protein L25, Chain P"/>
    <property type="match status" value="2"/>
</dbReference>
<comment type="caution">
    <text evidence="16">The sequence shown here is derived from an EMBL/GenBank/DDBJ whole genome shotgun (WGS) entry which is preliminary data.</text>
</comment>
<dbReference type="SUPFAM" id="SSF50715">
    <property type="entry name" value="Ribosomal protein L25-like"/>
    <property type="match status" value="1"/>
</dbReference>
<evidence type="ECO:0000256" key="13">
    <source>
        <dbReference type="SAM" id="MobiDB-lite"/>
    </source>
</evidence>
<feature type="region of interest" description="Disordered" evidence="13">
    <location>
        <begin position="44"/>
        <end position="68"/>
    </location>
</feature>
<dbReference type="InterPro" id="IPR020059">
    <property type="entry name" value="Glu/Gln-tRNA-synth_Ib_codon-bd"/>
</dbReference>
<dbReference type="InterPro" id="IPR049437">
    <property type="entry name" value="tRNA-synt_1c_C2"/>
</dbReference>
<dbReference type="Pfam" id="PF20974">
    <property type="entry name" value="tRNA-synt_1c_C2"/>
    <property type="match status" value="1"/>
</dbReference>
<dbReference type="Gene3D" id="3.40.50.620">
    <property type="entry name" value="HUPs"/>
    <property type="match status" value="1"/>
</dbReference>
<protein>
    <recommendedName>
        <fullName evidence="2">glutamine--tRNA ligase</fullName>
        <ecNumber evidence="2">6.1.1.18</ecNumber>
    </recommendedName>
</protein>
<evidence type="ECO:0000256" key="4">
    <source>
        <dbReference type="ARBA" id="ARBA00022598"/>
    </source>
</evidence>
<dbReference type="InterPro" id="IPR014729">
    <property type="entry name" value="Rossmann-like_a/b/a_fold"/>
</dbReference>
<evidence type="ECO:0000256" key="2">
    <source>
        <dbReference type="ARBA" id="ARBA00012836"/>
    </source>
</evidence>
<dbReference type="InterPro" id="IPR004514">
    <property type="entry name" value="Gln-tRNA-synth"/>
</dbReference>
<dbReference type="Pfam" id="PF00749">
    <property type="entry name" value="tRNA-synt_1c"/>
    <property type="match status" value="1"/>
</dbReference>